<evidence type="ECO:0000259" key="5">
    <source>
        <dbReference type="Pfam" id="PF19886"/>
    </source>
</evidence>
<keyword evidence="4" id="KW-0732">Signal</keyword>
<keyword evidence="2" id="KW-0378">Hydrolase</keyword>
<dbReference type="EMBL" id="RJKM01000001">
    <property type="protein sequence ID" value="ROP35471.1"/>
    <property type="molecule type" value="Genomic_DNA"/>
</dbReference>
<dbReference type="PANTHER" id="PTHR33607:SF2">
    <property type="entry name" value="ENDONUCLEASE-1"/>
    <property type="match status" value="1"/>
</dbReference>
<name>A0A3N1GYS2_9PSEU</name>
<proteinExistence type="predicted"/>
<feature type="domain" description="Endonuclease YhcR N-terminal" evidence="5">
    <location>
        <begin position="34"/>
        <end position="136"/>
    </location>
</feature>
<comment type="caution">
    <text evidence="6">The sequence shown here is derived from an EMBL/GenBank/DDBJ whole genome shotgun (WGS) entry which is preliminary data.</text>
</comment>
<evidence type="ECO:0000256" key="1">
    <source>
        <dbReference type="ARBA" id="ARBA00022722"/>
    </source>
</evidence>
<dbReference type="AlphaFoldDB" id="A0A3N1GYS2"/>
<organism evidence="6 7">
    <name type="scientific">Saccharothrix texasensis</name>
    <dbReference type="NCBI Taxonomy" id="103734"/>
    <lineage>
        <taxon>Bacteria</taxon>
        <taxon>Bacillati</taxon>
        <taxon>Actinomycetota</taxon>
        <taxon>Actinomycetes</taxon>
        <taxon>Pseudonocardiales</taxon>
        <taxon>Pseudonocardiaceae</taxon>
        <taxon>Saccharothrix</taxon>
    </lineage>
</organism>
<feature type="compositionally biased region" description="Low complexity" evidence="3">
    <location>
        <begin position="140"/>
        <end position="157"/>
    </location>
</feature>
<feature type="region of interest" description="Disordered" evidence="3">
    <location>
        <begin position="136"/>
        <end position="160"/>
    </location>
</feature>
<dbReference type="InterPro" id="IPR045939">
    <property type="entry name" value="YhcR_N"/>
</dbReference>
<dbReference type="SUPFAM" id="SSF54060">
    <property type="entry name" value="His-Me finger endonucleases"/>
    <property type="match status" value="1"/>
</dbReference>
<protein>
    <submittedName>
        <fullName evidence="6">Endonuclease I</fullName>
    </submittedName>
</protein>
<accession>A0A3N1GYS2</accession>
<reference evidence="6 7" key="1">
    <citation type="submission" date="2018-11" db="EMBL/GenBank/DDBJ databases">
        <title>Sequencing the genomes of 1000 actinobacteria strains.</title>
        <authorList>
            <person name="Klenk H.-P."/>
        </authorList>
    </citation>
    <scope>NUCLEOTIDE SEQUENCE [LARGE SCALE GENOMIC DNA]</scope>
    <source>
        <strain evidence="6 7">DSM 44231</strain>
    </source>
</reference>
<gene>
    <name evidence="6" type="ORF">EDD40_0700</name>
</gene>
<keyword evidence="6" id="KW-0255">Endonuclease</keyword>
<evidence type="ECO:0000256" key="2">
    <source>
        <dbReference type="ARBA" id="ARBA00022801"/>
    </source>
</evidence>
<dbReference type="InterPro" id="IPR044925">
    <property type="entry name" value="His-Me_finger_sf"/>
</dbReference>
<evidence type="ECO:0000313" key="7">
    <source>
        <dbReference type="Proteomes" id="UP000268727"/>
    </source>
</evidence>
<evidence type="ECO:0000256" key="4">
    <source>
        <dbReference type="SAM" id="SignalP"/>
    </source>
</evidence>
<sequence length="390" mass="41753">MRLRPLLNPLAVVVSVIAVAAALLIPTAAAATPITVAQAVGQQNGASATVRGYVVGQPTATSTVVRSGFPSDYALALADSPTQTSTSQMLYVQVTSAFRAQWGLRTNPGLLGARIDVTGPLSAYFSHAGLTSPTSFANAGTSPTSTTTRPTTTSTTAPGGGYDDTYYRNALGKTGTSLKTALNGIIRTNTKLSYDQVWEALKVTDQDPGNSANVILLYTGRSQSKSTNGGDPDDWNREHVWAKSHGDFGTATGPGTDIHHLRPTDVSVNAERGNKDFDLGGSAVGEAPGNYTDADSWEPRNAVKGDVARMLFYMAVRYEGDDGYPNLEMNNNVNNGTAPYHGRLSVLLQWNAQDPPDAFEKRRNQVIYDNYQHNRNPFVDHPEWAASIWG</sequence>
<feature type="signal peptide" evidence="4">
    <location>
        <begin position="1"/>
        <end position="30"/>
    </location>
</feature>
<dbReference type="InterPro" id="IPR007346">
    <property type="entry name" value="Endonuclease-I"/>
</dbReference>
<dbReference type="GO" id="GO:0016787">
    <property type="term" value="F:hydrolase activity"/>
    <property type="evidence" value="ECO:0007669"/>
    <property type="project" value="UniProtKB-KW"/>
</dbReference>
<evidence type="ECO:0000313" key="6">
    <source>
        <dbReference type="EMBL" id="ROP35471.1"/>
    </source>
</evidence>
<dbReference type="Pfam" id="PF19886">
    <property type="entry name" value="DUF6359"/>
    <property type="match status" value="1"/>
</dbReference>
<keyword evidence="7" id="KW-1185">Reference proteome</keyword>
<keyword evidence="1" id="KW-0540">Nuclease</keyword>
<dbReference type="Pfam" id="PF04231">
    <property type="entry name" value="Endonuclease_1"/>
    <property type="match status" value="1"/>
</dbReference>
<dbReference type="GO" id="GO:0004519">
    <property type="term" value="F:endonuclease activity"/>
    <property type="evidence" value="ECO:0007669"/>
    <property type="project" value="UniProtKB-KW"/>
</dbReference>
<dbReference type="PANTHER" id="PTHR33607">
    <property type="entry name" value="ENDONUCLEASE-1"/>
    <property type="match status" value="1"/>
</dbReference>
<feature type="chain" id="PRO_5018298280" evidence="4">
    <location>
        <begin position="31"/>
        <end position="390"/>
    </location>
</feature>
<dbReference type="Proteomes" id="UP000268727">
    <property type="component" value="Unassembled WGS sequence"/>
</dbReference>
<evidence type="ECO:0000256" key="3">
    <source>
        <dbReference type="SAM" id="MobiDB-lite"/>
    </source>
</evidence>